<gene>
    <name evidence="1" type="ORF">PR048_012993</name>
</gene>
<protein>
    <submittedName>
        <fullName evidence="1">Uncharacterized protein</fullName>
    </submittedName>
</protein>
<dbReference type="EMBL" id="JARBHB010000004">
    <property type="protein sequence ID" value="KAJ8886781.1"/>
    <property type="molecule type" value="Genomic_DNA"/>
</dbReference>
<reference evidence="1 2" key="1">
    <citation type="submission" date="2023-02" db="EMBL/GenBank/DDBJ databases">
        <title>LHISI_Scaffold_Assembly.</title>
        <authorList>
            <person name="Stuart O.P."/>
            <person name="Cleave R."/>
            <person name="Magrath M.J.L."/>
            <person name="Mikheyev A.S."/>
        </authorList>
    </citation>
    <scope>NUCLEOTIDE SEQUENCE [LARGE SCALE GENOMIC DNA]</scope>
    <source>
        <strain evidence="1">Daus_M_001</strain>
        <tissue evidence="1">Leg muscle</tissue>
    </source>
</reference>
<accession>A0ABQ9HR23</accession>
<evidence type="ECO:0000313" key="1">
    <source>
        <dbReference type="EMBL" id="KAJ8886781.1"/>
    </source>
</evidence>
<organism evidence="1 2">
    <name type="scientific">Dryococelus australis</name>
    <dbReference type="NCBI Taxonomy" id="614101"/>
    <lineage>
        <taxon>Eukaryota</taxon>
        <taxon>Metazoa</taxon>
        <taxon>Ecdysozoa</taxon>
        <taxon>Arthropoda</taxon>
        <taxon>Hexapoda</taxon>
        <taxon>Insecta</taxon>
        <taxon>Pterygota</taxon>
        <taxon>Neoptera</taxon>
        <taxon>Polyneoptera</taxon>
        <taxon>Phasmatodea</taxon>
        <taxon>Verophasmatodea</taxon>
        <taxon>Anareolatae</taxon>
        <taxon>Phasmatidae</taxon>
        <taxon>Eurycanthinae</taxon>
        <taxon>Dryococelus</taxon>
    </lineage>
</organism>
<dbReference type="Proteomes" id="UP001159363">
    <property type="component" value="Chromosome X"/>
</dbReference>
<comment type="caution">
    <text evidence="1">The sequence shown here is derived from an EMBL/GenBank/DDBJ whole genome shotgun (WGS) entry which is preliminary data.</text>
</comment>
<keyword evidence="2" id="KW-1185">Reference proteome</keyword>
<proteinExistence type="predicted"/>
<evidence type="ECO:0000313" key="2">
    <source>
        <dbReference type="Proteomes" id="UP001159363"/>
    </source>
</evidence>
<name>A0ABQ9HR23_9NEOP</name>
<sequence length="187" mass="21551">MENKHLPENQLYLRAKIITKMINENVRKPPDYKETSSKIFSRCTNFLTEGCLQIQKRYNFNNPVNLLLSESTMCKSVPSLIHNVQEEKQLDKFWAKISTLEDKEGKHLFKNVSSFVLSVHSVPHSNADRGHLQPLKNDILLARQSVGNDSVNLSQVLECTVKCLFRPIIPILLATREFPMKVLMKMK</sequence>